<evidence type="ECO:0000313" key="2">
    <source>
        <dbReference type="Proteomes" id="UP000625316"/>
    </source>
</evidence>
<keyword evidence="2" id="KW-1185">Reference proteome</keyword>
<dbReference type="NCBIfam" id="NF033465">
    <property type="entry name" value="PTPA-CTERM"/>
    <property type="match status" value="1"/>
</dbReference>
<sequence length="243" mass="26262">MTMTSLRNRWTIAIFSAAAVNLGWLATPQSVSAMTFERLSFGGMGRLETQGTAIGSLAKIDFAELVNQSMTYGTPGGSAFGVEFVGGANTTTDIVVQDIDELEKTVTNPAAGPSQEVNRWERDWGAASIFQWLTGDDWTFTLNRMVLRESNHNGSVLPQDRDLTADVFGYFTFSDNTVLPNTNPGNALTAQADFVLSLDGDSYSANLSTIPTPAMLPGLFAMGLGAWRKSKLRRDSDSELGVK</sequence>
<protein>
    <submittedName>
        <fullName evidence="1">PTPA-CTERM sorting domain-containing protein</fullName>
    </submittedName>
</protein>
<proteinExistence type="predicted"/>
<name>A0A928Z3R1_9CYAN</name>
<accession>A0A928Z3R1</accession>
<dbReference type="Proteomes" id="UP000625316">
    <property type="component" value="Unassembled WGS sequence"/>
</dbReference>
<organism evidence="1 2">
    <name type="scientific">Romeriopsis navalis LEGE 11480</name>
    <dbReference type="NCBI Taxonomy" id="2777977"/>
    <lineage>
        <taxon>Bacteria</taxon>
        <taxon>Bacillati</taxon>
        <taxon>Cyanobacteriota</taxon>
        <taxon>Cyanophyceae</taxon>
        <taxon>Leptolyngbyales</taxon>
        <taxon>Leptolyngbyaceae</taxon>
        <taxon>Romeriopsis</taxon>
        <taxon>Romeriopsis navalis</taxon>
    </lineage>
</organism>
<dbReference type="AlphaFoldDB" id="A0A928Z3R1"/>
<dbReference type="EMBL" id="JADEXQ010000017">
    <property type="protein sequence ID" value="MBE9029508.1"/>
    <property type="molecule type" value="Genomic_DNA"/>
</dbReference>
<reference evidence="1" key="1">
    <citation type="submission" date="2020-10" db="EMBL/GenBank/DDBJ databases">
        <authorList>
            <person name="Castelo-Branco R."/>
            <person name="Eusebio N."/>
            <person name="Adriana R."/>
            <person name="Vieira A."/>
            <person name="Brugerolle De Fraissinette N."/>
            <person name="Rezende De Castro R."/>
            <person name="Schneider M.P."/>
            <person name="Vasconcelos V."/>
            <person name="Leao P.N."/>
        </authorList>
    </citation>
    <scope>NUCLEOTIDE SEQUENCE</scope>
    <source>
        <strain evidence="1">LEGE 11480</strain>
    </source>
</reference>
<dbReference type="RefSeq" id="WP_264324327.1">
    <property type="nucleotide sequence ID" value="NZ_JADEXQ010000017.1"/>
</dbReference>
<gene>
    <name evidence="1" type="ORF">IQ266_06995</name>
</gene>
<comment type="caution">
    <text evidence="1">The sequence shown here is derived from an EMBL/GenBank/DDBJ whole genome shotgun (WGS) entry which is preliminary data.</text>
</comment>
<evidence type="ECO:0000313" key="1">
    <source>
        <dbReference type="EMBL" id="MBE9029508.1"/>
    </source>
</evidence>